<organismHost>
    <name type="scientific">Cercopithecidae</name>
    <name type="common">Old World monkeys</name>
    <dbReference type="NCBI Taxonomy" id="9527"/>
</organismHost>
<sequence length="224" mass="25947">MGSKNSKQQSPLSSTPLLGSQSSGRMRYFMLEDDYGEQSWLSPDASDRERKYSLTEGRNGKQRRQPLDDDDDDDGVGCPVRPRVPLRDPTWKLMMDLSHYLKEKGGLGEMFYCEDRHRKIEQYAYLEWGLIPGWLQYTEGPGVRYPTMPGFLWCLRPVATTEDSEEGDEDFLLTHPAYQGRMEDPHRQFLVFSFCSKLAVKSGRQLAQLQQEERKKRLAANRIL</sequence>
<keyword evidence="9 11" id="KW-0899">Viral immunoevasion</keyword>
<dbReference type="InterPro" id="IPR001558">
    <property type="entry name" value="HIV_Nef"/>
</dbReference>
<accession>Q6VG33</accession>
<evidence type="ECO:0000256" key="11">
    <source>
        <dbReference type="RuleBase" id="RU000344"/>
    </source>
</evidence>
<proteinExistence type="inferred from homology"/>
<dbReference type="Gene3D" id="3.30.62.10">
    <property type="entry name" value="Nef Regulatory Factor"/>
    <property type="match status" value="1"/>
</dbReference>
<evidence type="ECO:0000256" key="9">
    <source>
        <dbReference type="ARBA" id="ARBA00023280"/>
    </source>
</evidence>
<dbReference type="Pfam" id="PF00469">
    <property type="entry name" value="F-protein"/>
    <property type="match status" value="1"/>
</dbReference>
<evidence type="ECO:0000256" key="6">
    <source>
        <dbReference type="ARBA" id="ARBA00022870"/>
    </source>
</evidence>
<evidence type="ECO:0000256" key="5">
    <source>
        <dbReference type="ARBA" id="ARBA00022707"/>
    </source>
</evidence>
<evidence type="ECO:0000256" key="4">
    <source>
        <dbReference type="ARBA" id="ARBA00022581"/>
    </source>
</evidence>
<reference evidence="13 14" key="1">
    <citation type="journal article" date="2003" name="J. Virol.">
        <title>Identification of a new simian immunodeficiency virus lineage with a vpu gene present among different cercopithecus monkeys (C. mona, C. cephus, and C. nictitans) from Cameroon.</title>
        <authorList>
            <person name="Courgnaud V."/>
            <person name="Abela B."/>
            <person name="Pourrut X."/>
            <person name="Mpoudi-Ngole E."/>
            <person name="Loul S."/>
            <person name="Delaporte E."/>
            <person name="Peeters M."/>
        </authorList>
    </citation>
    <scope>NUCLEOTIDE SEQUENCE [LARGE SCALE GENOMIC DNA]</scope>
</reference>
<name>Q6VG33_SIV</name>
<dbReference type="SUPFAM" id="SSF55671">
    <property type="entry name" value="Regulatory factor Nef"/>
    <property type="match status" value="1"/>
</dbReference>
<dbReference type="Proteomes" id="UP000257454">
    <property type="component" value="Genome"/>
</dbReference>
<dbReference type="EMBL" id="AY340701">
    <property type="protein sequence ID" value="AAR02383.1"/>
    <property type="molecule type" value="Genomic_DNA"/>
</dbReference>
<evidence type="ECO:0000256" key="3">
    <source>
        <dbReference type="ARBA" id="ARBA00022511"/>
    </source>
</evidence>
<feature type="region of interest" description="Disordered" evidence="12">
    <location>
        <begin position="38"/>
        <end position="81"/>
    </location>
</feature>
<keyword evidence="10 11" id="KW-0449">Lipoprotein</keyword>
<keyword evidence="5 11" id="KW-0519">Myristate</keyword>
<keyword evidence="4" id="KW-0945">Host-virus interaction</keyword>
<organismHost>
    <name type="scientific">Pan troglodytes</name>
    <name type="common">Chimpanzee</name>
    <dbReference type="NCBI Taxonomy" id="9598"/>
</organismHost>
<protein>
    <recommendedName>
        <fullName evidence="2 11">Protein Nef</fullName>
    </recommendedName>
</protein>
<dbReference type="GO" id="GO:0005525">
    <property type="term" value="F:GTP binding"/>
    <property type="evidence" value="ECO:0007669"/>
    <property type="project" value="InterPro"/>
</dbReference>
<evidence type="ECO:0000256" key="1">
    <source>
        <dbReference type="ARBA" id="ARBA00006933"/>
    </source>
</evidence>
<evidence type="ECO:0000256" key="10">
    <source>
        <dbReference type="ARBA" id="ARBA00023288"/>
    </source>
</evidence>
<feature type="region of interest" description="Disordered" evidence="12">
    <location>
        <begin position="1"/>
        <end position="23"/>
    </location>
</feature>
<evidence type="ECO:0000256" key="12">
    <source>
        <dbReference type="SAM" id="MobiDB-lite"/>
    </source>
</evidence>
<evidence type="ECO:0000256" key="7">
    <source>
        <dbReference type="ARBA" id="ARBA00023026"/>
    </source>
</evidence>
<evidence type="ECO:0000256" key="8">
    <source>
        <dbReference type="ARBA" id="ARBA00023136"/>
    </source>
</evidence>
<dbReference type="InterPro" id="IPR027481">
    <property type="entry name" value="HIV-1_Nef_core_sf"/>
</dbReference>
<evidence type="ECO:0000313" key="14">
    <source>
        <dbReference type="Proteomes" id="UP000257454"/>
    </source>
</evidence>
<comment type="similarity">
    <text evidence="1 11">Belongs to the lentivirus primate group Nef protein family.</text>
</comment>
<keyword evidence="8" id="KW-0472">Membrane</keyword>
<evidence type="ECO:0000256" key="2">
    <source>
        <dbReference type="ARBA" id="ARBA00013526"/>
    </source>
</evidence>
<organism evidence="13 14">
    <name type="scientific">Simian immunodeficiency virus</name>
    <name type="common">SIV</name>
    <dbReference type="NCBI Taxonomy" id="11723"/>
    <lineage>
        <taxon>Viruses</taxon>
        <taxon>Riboviria</taxon>
        <taxon>Pararnavirae</taxon>
        <taxon>Artverviricota</taxon>
        <taxon>Revtraviricetes</taxon>
        <taxon>Ortervirales</taxon>
        <taxon>Retroviridae</taxon>
        <taxon>Orthoretrovirinae</taxon>
        <taxon>Lentivirus</taxon>
        <taxon>Lentivirus simimdef</taxon>
    </lineage>
</organism>
<evidence type="ECO:0000313" key="13">
    <source>
        <dbReference type="EMBL" id="AAR02383.1"/>
    </source>
</evidence>
<keyword evidence="3" id="KW-1032">Host cell membrane</keyword>
<keyword evidence="7 11" id="KW-0843">Virulence</keyword>
<keyword evidence="6" id="KW-1043">Host membrane</keyword>